<dbReference type="Pfam" id="PF00618">
    <property type="entry name" value="RasGEF_N"/>
    <property type="match status" value="1"/>
</dbReference>
<dbReference type="CDD" id="cd06224">
    <property type="entry name" value="REM"/>
    <property type="match status" value="1"/>
</dbReference>
<dbReference type="InterPro" id="IPR001895">
    <property type="entry name" value="RASGEF_cat_dom"/>
</dbReference>
<dbReference type="PROSITE" id="PS50009">
    <property type="entry name" value="RASGEF_CAT"/>
    <property type="match status" value="1"/>
</dbReference>
<evidence type="ECO:0000313" key="7">
    <source>
        <dbReference type="Proteomes" id="UP000238350"/>
    </source>
</evidence>
<keyword evidence="1 2" id="KW-0344">Guanine-nucleotide releasing factor</keyword>
<dbReference type="GO" id="GO:0007265">
    <property type="term" value="P:Ras protein signal transduction"/>
    <property type="evidence" value="ECO:0007669"/>
    <property type="project" value="TreeGrafter"/>
</dbReference>
<feature type="domain" description="Ras-GEF" evidence="4">
    <location>
        <begin position="627"/>
        <end position="866"/>
    </location>
</feature>
<dbReference type="RefSeq" id="XP_024665485.1">
    <property type="nucleotide sequence ID" value="XM_024809717.1"/>
</dbReference>
<evidence type="ECO:0000256" key="2">
    <source>
        <dbReference type="PROSITE-ProRule" id="PRU00168"/>
    </source>
</evidence>
<dbReference type="SMART" id="SM00147">
    <property type="entry name" value="RasGEF"/>
    <property type="match status" value="1"/>
</dbReference>
<name>A0A2T0FKN4_9ASCO</name>
<dbReference type="SMART" id="SM00229">
    <property type="entry name" value="RasGEFN"/>
    <property type="match status" value="1"/>
</dbReference>
<evidence type="ECO:0000313" key="6">
    <source>
        <dbReference type="EMBL" id="PRT55540.1"/>
    </source>
</evidence>
<accession>A0A2T0FKN4</accession>
<dbReference type="GO" id="GO:0005886">
    <property type="term" value="C:plasma membrane"/>
    <property type="evidence" value="ECO:0007669"/>
    <property type="project" value="TreeGrafter"/>
</dbReference>
<dbReference type="InterPro" id="IPR036964">
    <property type="entry name" value="RASGEF_cat_dom_sf"/>
</dbReference>
<dbReference type="STRING" id="45607.A0A2T0FKN4"/>
<proteinExistence type="predicted"/>
<dbReference type="InterPro" id="IPR023578">
    <property type="entry name" value="Ras_GEF_dom_sf"/>
</dbReference>
<dbReference type="OrthoDB" id="10254377at2759"/>
<dbReference type="PANTHER" id="PTHR23113">
    <property type="entry name" value="GUANINE NUCLEOTIDE EXCHANGE FACTOR"/>
    <property type="match status" value="1"/>
</dbReference>
<dbReference type="Pfam" id="PF00617">
    <property type="entry name" value="RasGEF"/>
    <property type="match status" value="1"/>
</dbReference>
<dbReference type="Gene3D" id="1.20.870.10">
    <property type="entry name" value="Son of sevenless (SoS) protein Chain: S domain 1"/>
    <property type="match status" value="1"/>
</dbReference>
<dbReference type="GeneID" id="36516908"/>
<sequence>MDSAVDNSSRLFETDTSVFEEYTPSSQDLSSPLDLNHLVCYLTAHTVIDYTAISDFFLTYRLFSSPNTVLKLLFSRLEWAARVSYTKSRADSEVGRDVAVRTFVVIRHWILNYFVDDFLPDLDLRQLMAYALNTLSLVPQVTESPHLTHIIKQLKRCWLGELALHWTTHNNSSEAPEDLPVYAGGPYGFDTPSLSAAERRLTLLSFYKEPIEPIAVTVDTKQHGSLLNGGILVDNDVEVSKIKNSTLKPSTPARRHFFRRRHEQQPPEDIVLENKVDVLALQVIKDLNAMLRWKVSRSIVRDRSFISHITQARLSDSTIGRFRASRASSISTIRQPKRDKTSDTLDIATALVNTSSESDEDDRKLGAKPLALNENHDAEIANLRRSAPCWNADGGGLQALDIERVSYNGSLSTLSTLSRNSTSSYDDEPETKPFSYEHTFSCANPEAFESAVEVSPFKPAHQQTPDRDDGEDEFHDTESMLGDFLGNNSEGGSDISLLSEQSIGGMAPCPGFNAEIAAELAAIPDESTHEDALIIALRKLEGTYEPVVKPSQRTEAITESQLFQSAFASTNNLSSAAADNDDAVSVRSLAIGAAPSIISNIASEALDESGRNVLDRSRHAPFILAMTPEDIYQQMTLIERDALEQVDWKVLVDVSWPKRPLPTYSWLQLLATRPPQGIEVVIARFNLVVNWVRSEIILCLTPTLKAQSIIRFIQIAYMSYKGQNMATLMQIVLGLTNRVIERESAAWNLVPKKERRILDRLKTITSVDKNFSRLRAEHSRFDFSRGCIPFTGIYLSDLEHNNQRPTFNDKGEIVFSKFQMTASVIRSYLQCIEWAKNYNLKTNPSLLSKCLYLQSLSQQDFDLLEA</sequence>
<feature type="domain" description="N-terminal Ras-GEF" evidence="5">
    <location>
        <begin position="26"/>
        <end position="155"/>
    </location>
</feature>
<evidence type="ECO:0000256" key="1">
    <source>
        <dbReference type="ARBA" id="ARBA00022658"/>
    </source>
</evidence>
<gene>
    <name evidence="6" type="ORF">B9G98_03160</name>
</gene>
<feature type="region of interest" description="Disordered" evidence="3">
    <location>
        <begin position="458"/>
        <end position="488"/>
    </location>
</feature>
<evidence type="ECO:0000256" key="3">
    <source>
        <dbReference type="SAM" id="MobiDB-lite"/>
    </source>
</evidence>
<dbReference type="Proteomes" id="UP000238350">
    <property type="component" value="Unassembled WGS sequence"/>
</dbReference>
<evidence type="ECO:0000259" key="5">
    <source>
        <dbReference type="PROSITE" id="PS50212"/>
    </source>
</evidence>
<organism evidence="6 7">
    <name type="scientific">Wickerhamiella sorbophila</name>
    <dbReference type="NCBI Taxonomy" id="45607"/>
    <lineage>
        <taxon>Eukaryota</taxon>
        <taxon>Fungi</taxon>
        <taxon>Dikarya</taxon>
        <taxon>Ascomycota</taxon>
        <taxon>Saccharomycotina</taxon>
        <taxon>Dipodascomycetes</taxon>
        <taxon>Dipodascales</taxon>
        <taxon>Trichomonascaceae</taxon>
        <taxon>Wickerhamiella</taxon>
    </lineage>
</organism>
<dbReference type="PANTHER" id="PTHR23113:SF363">
    <property type="entry name" value="PROTEIN SON OF SEVENLESS"/>
    <property type="match status" value="1"/>
</dbReference>
<dbReference type="InterPro" id="IPR000651">
    <property type="entry name" value="Ras-like_Gua-exchang_fac_N"/>
</dbReference>
<dbReference type="EMBL" id="NDIQ01000021">
    <property type="protein sequence ID" value="PRT55540.1"/>
    <property type="molecule type" value="Genomic_DNA"/>
</dbReference>
<dbReference type="GO" id="GO:0005085">
    <property type="term" value="F:guanyl-nucleotide exchange factor activity"/>
    <property type="evidence" value="ECO:0007669"/>
    <property type="project" value="UniProtKB-KW"/>
</dbReference>
<protein>
    <submittedName>
        <fullName evidence="6">Guanine nucleotide exchange factor LTE1</fullName>
    </submittedName>
</protein>
<dbReference type="Gene3D" id="1.10.840.10">
    <property type="entry name" value="Ras guanine-nucleotide exchange factors catalytic domain"/>
    <property type="match status" value="1"/>
</dbReference>
<reference evidence="6 7" key="1">
    <citation type="submission" date="2017-04" db="EMBL/GenBank/DDBJ databases">
        <title>Genome sequencing of [Candida] sorbophila.</title>
        <authorList>
            <person name="Ahn J.O."/>
        </authorList>
    </citation>
    <scope>NUCLEOTIDE SEQUENCE [LARGE SCALE GENOMIC DNA]</scope>
    <source>
        <strain evidence="6 7">DS02</strain>
    </source>
</reference>
<keyword evidence="7" id="KW-1185">Reference proteome</keyword>
<comment type="caution">
    <text evidence="6">The sequence shown here is derived from an EMBL/GenBank/DDBJ whole genome shotgun (WGS) entry which is preliminary data.</text>
</comment>
<dbReference type="InterPro" id="IPR008937">
    <property type="entry name" value="Ras-like_GEF"/>
</dbReference>
<dbReference type="SUPFAM" id="SSF48366">
    <property type="entry name" value="Ras GEF"/>
    <property type="match status" value="1"/>
</dbReference>
<dbReference type="AlphaFoldDB" id="A0A2T0FKN4"/>
<dbReference type="PROSITE" id="PS50212">
    <property type="entry name" value="RASGEF_NTER"/>
    <property type="match status" value="1"/>
</dbReference>
<evidence type="ECO:0000259" key="4">
    <source>
        <dbReference type="PROSITE" id="PS50009"/>
    </source>
</evidence>